<proteinExistence type="predicted"/>
<dbReference type="PANTHER" id="PTHR31342">
    <property type="entry name" value="PROTEIN CHUP1, CHLOROPLASTIC"/>
    <property type="match status" value="1"/>
</dbReference>
<evidence type="ECO:0000313" key="3">
    <source>
        <dbReference type="Proteomes" id="UP000824469"/>
    </source>
</evidence>
<dbReference type="AlphaFoldDB" id="A0AA38F2N8"/>
<protein>
    <submittedName>
        <fullName evidence="2">Uncharacterized protein</fullName>
    </submittedName>
</protein>
<feature type="non-terminal residue" evidence="2">
    <location>
        <position position="1"/>
    </location>
</feature>
<reference evidence="2 3" key="1">
    <citation type="journal article" date="2021" name="Nat. Plants">
        <title>The Taxus genome provides insights into paclitaxel biosynthesis.</title>
        <authorList>
            <person name="Xiong X."/>
            <person name="Gou J."/>
            <person name="Liao Q."/>
            <person name="Li Y."/>
            <person name="Zhou Q."/>
            <person name="Bi G."/>
            <person name="Li C."/>
            <person name="Du R."/>
            <person name="Wang X."/>
            <person name="Sun T."/>
            <person name="Guo L."/>
            <person name="Liang H."/>
            <person name="Lu P."/>
            <person name="Wu Y."/>
            <person name="Zhang Z."/>
            <person name="Ro D.K."/>
            <person name="Shang Y."/>
            <person name="Huang S."/>
            <person name="Yan J."/>
        </authorList>
    </citation>
    <scope>NUCLEOTIDE SEQUENCE [LARGE SCALE GENOMIC DNA]</scope>
    <source>
        <strain evidence="2">Ta-2019</strain>
    </source>
</reference>
<comment type="caution">
    <text evidence="2">The sequence shown here is derived from an EMBL/GenBank/DDBJ whole genome shotgun (WGS) entry which is preliminary data.</text>
</comment>
<evidence type="ECO:0000313" key="2">
    <source>
        <dbReference type="EMBL" id="KAH9290154.1"/>
    </source>
</evidence>
<sequence length="214" mass="24988">MEMKHAIESFQTRHMDELLKFHCYVELHLEHLSDESQVLARFEGFPTKKLETVRSAAALYSKLSAVADHLATWKVVSPLSRQLDKVTCYFDKIKMEMETLERGKDEESKCFESHKILFDFNVLTRIKEAMVDVSSDCITLALEESKTTKETARRVQYDFSAAYDDSQLRRCLQMLWRTFQLSFRVYNFAGGQDDRAEELTCALAREMETYPQHS</sequence>
<dbReference type="InterPro" id="IPR040265">
    <property type="entry name" value="CHUP1/IPGA1-like"/>
</dbReference>
<accession>A0AA38F2N8</accession>
<dbReference type="PANTHER" id="PTHR31342:SF16">
    <property type="entry name" value="TALIN_MIDDLE DOMAIN-CONTAINING PROTEIN"/>
    <property type="match status" value="1"/>
</dbReference>
<name>A0AA38F2N8_TAXCH</name>
<evidence type="ECO:0000256" key="1">
    <source>
        <dbReference type="ARBA" id="ARBA00023054"/>
    </source>
</evidence>
<dbReference type="OMA" id="CFESHKI"/>
<dbReference type="EMBL" id="JAHRHJ020003813">
    <property type="protein sequence ID" value="KAH9290154.1"/>
    <property type="molecule type" value="Genomic_DNA"/>
</dbReference>
<dbReference type="Proteomes" id="UP000824469">
    <property type="component" value="Unassembled WGS sequence"/>
</dbReference>
<organism evidence="2 3">
    <name type="scientific">Taxus chinensis</name>
    <name type="common">Chinese yew</name>
    <name type="synonym">Taxus wallichiana var. chinensis</name>
    <dbReference type="NCBI Taxonomy" id="29808"/>
    <lineage>
        <taxon>Eukaryota</taxon>
        <taxon>Viridiplantae</taxon>
        <taxon>Streptophyta</taxon>
        <taxon>Embryophyta</taxon>
        <taxon>Tracheophyta</taxon>
        <taxon>Spermatophyta</taxon>
        <taxon>Pinopsida</taxon>
        <taxon>Pinidae</taxon>
        <taxon>Conifers II</taxon>
        <taxon>Cupressales</taxon>
        <taxon>Taxaceae</taxon>
        <taxon>Taxus</taxon>
    </lineage>
</organism>
<keyword evidence="1" id="KW-0175">Coiled coil</keyword>
<keyword evidence="3" id="KW-1185">Reference proteome</keyword>
<gene>
    <name evidence="2" type="ORF">KI387_034271</name>
</gene>